<evidence type="ECO:0000256" key="1">
    <source>
        <dbReference type="SAM" id="SignalP"/>
    </source>
</evidence>
<proteinExistence type="predicted"/>
<sequence>MFKILTLFALLSILGFAQGTSLQSIPVLIPNSFSVFVNKDSEGITRHLTSAKNPDEWQFFYFCGNKKYKGKCGFWVDKKNNKIAGANNNVKKSGQEVTISKSVLGDAGSYAKFPENKDANQAYIERLDVYVQEGPKPPKL</sequence>
<evidence type="ECO:0008006" key="4">
    <source>
        <dbReference type="Google" id="ProtNLM"/>
    </source>
</evidence>
<keyword evidence="3" id="KW-1185">Reference proteome</keyword>
<reference evidence="2" key="1">
    <citation type="submission" date="2022-11" db="EMBL/GenBank/DDBJ databases">
        <authorList>
            <person name="Kikuchi T."/>
        </authorList>
    </citation>
    <scope>NUCLEOTIDE SEQUENCE</scope>
    <source>
        <strain evidence="2">PS1010</strain>
    </source>
</reference>
<protein>
    <recommendedName>
        <fullName evidence="4">CX domain-containing protein</fullName>
    </recommendedName>
</protein>
<dbReference type="EMBL" id="CANHGI010000002">
    <property type="protein sequence ID" value="CAI5441372.1"/>
    <property type="molecule type" value="Genomic_DNA"/>
</dbReference>
<evidence type="ECO:0000313" key="2">
    <source>
        <dbReference type="EMBL" id="CAI5441372.1"/>
    </source>
</evidence>
<accession>A0A9P1IDQ8</accession>
<feature type="chain" id="PRO_5040140510" description="CX domain-containing protein" evidence="1">
    <location>
        <begin position="20"/>
        <end position="140"/>
    </location>
</feature>
<dbReference type="OrthoDB" id="5873982at2759"/>
<comment type="caution">
    <text evidence="2">The sequence shown here is derived from an EMBL/GenBank/DDBJ whole genome shotgun (WGS) entry which is preliminary data.</text>
</comment>
<organism evidence="2 3">
    <name type="scientific">Caenorhabditis angaria</name>
    <dbReference type="NCBI Taxonomy" id="860376"/>
    <lineage>
        <taxon>Eukaryota</taxon>
        <taxon>Metazoa</taxon>
        <taxon>Ecdysozoa</taxon>
        <taxon>Nematoda</taxon>
        <taxon>Chromadorea</taxon>
        <taxon>Rhabditida</taxon>
        <taxon>Rhabditina</taxon>
        <taxon>Rhabditomorpha</taxon>
        <taxon>Rhabditoidea</taxon>
        <taxon>Rhabditidae</taxon>
        <taxon>Peloderinae</taxon>
        <taxon>Caenorhabditis</taxon>
    </lineage>
</organism>
<keyword evidence="1" id="KW-0732">Signal</keyword>
<dbReference type="AlphaFoldDB" id="A0A9P1IDQ8"/>
<feature type="signal peptide" evidence="1">
    <location>
        <begin position="1"/>
        <end position="19"/>
    </location>
</feature>
<dbReference type="PANTHER" id="PTHR35182">
    <property type="entry name" value="PROTEIN CBG13762"/>
    <property type="match status" value="1"/>
</dbReference>
<dbReference type="Proteomes" id="UP001152747">
    <property type="component" value="Unassembled WGS sequence"/>
</dbReference>
<gene>
    <name evidence="2" type="ORF">CAMP_LOCUS4009</name>
</gene>
<name>A0A9P1IDQ8_9PELO</name>
<dbReference type="PANTHER" id="PTHR35182:SF2">
    <property type="entry name" value="CONSERVED DOMAIN PROTEIN-RELATED"/>
    <property type="match status" value="1"/>
</dbReference>
<evidence type="ECO:0000313" key="3">
    <source>
        <dbReference type="Proteomes" id="UP001152747"/>
    </source>
</evidence>